<evidence type="ECO:0000313" key="2">
    <source>
        <dbReference type="Proteomes" id="UP001275664"/>
    </source>
</evidence>
<dbReference type="EMBL" id="JAWXRD010000002">
    <property type="protein sequence ID" value="MDX6039164.1"/>
    <property type="molecule type" value="Genomic_DNA"/>
</dbReference>
<evidence type="ECO:0000313" key="1">
    <source>
        <dbReference type="EMBL" id="MDX6039164.1"/>
    </source>
</evidence>
<sequence length="113" mass="12744">MDSAKEIAKDMLNSINVDGSGFWGAVGKGFISLSVSLYNLGRDYMDTEHGYDNFDDKIRMAKLIKSGTINREVITKVISEFISQFMSRVDMDRTVNGLKKSQETLLEKSHLLM</sequence>
<comment type="caution">
    <text evidence="1">The sequence shown here is derived from an EMBL/GenBank/DDBJ whole genome shotgun (WGS) entry which is preliminary data.</text>
</comment>
<dbReference type="Proteomes" id="UP001275664">
    <property type="component" value="Unassembled WGS sequence"/>
</dbReference>
<proteinExistence type="predicted"/>
<protein>
    <submittedName>
        <fullName evidence="1">Uncharacterized protein</fullName>
    </submittedName>
</protein>
<reference evidence="1 2" key="1">
    <citation type="submission" date="2023-11" db="EMBL/GenBank/DDBJ databases">
        <title>Scandinavium wanjuensis sp. nov., isolated from lettuce South Korea.</title>
        <authorList>
            <person name="Park J."/>
            <person name="Park S."/>
            <person name="Oh K.K."/>
            <person name="Cho G.S."/>
            <person name="Franz C.M.A.P."/>
        </authorList>
    </citation>
    <scope>NUCLEOTIDE SEQUENCE [LARGE SCALE GENOMIC DNA]</scope>
    <source>
        <strain evidence="1 2">V105_6</strain>
    </source>
</reference>
<keyword evidence="2" id="KW-1185">Reference proteome</keyword>
<organism evidence="1 2">
    <name type="scientific">Scandinavium lactucae</name>
    <dbReference type="NCBI Taxonomy" id="3095028"/>
    <lineage>
        <taxon>Bacteria</taxon>
        <taxon>Pseudomonadati</taxon>
        <taxon>Pseudomonadota</taxon>
        <taxon>Gammaproteobacteria</taxon>
        <taxon>Enterobacterales</taxon>
        <taxon>Enterobacteriaceae</taxon>
        <taxon>Scandinavium</taxon>
    </lineage>
</organism>
<accession>A0ABU4QLY8</accession>
<dbReference type="RefSeq" id="WP_319785369.1">
    <property type="nucleotide sequence ID" value="NZ_JAWXRD010000002.1"/>
</dbReference>
<name>A0ABU4QLY8_9ENTR</name>
<gene>
    <name evidence="1" type="ORF">SIK69_03010</name>
</gene>